<accession>A0A2T4SZ58</accession>
<proteinExistence type="inferred from homology"/>
<comment type="similarity">
    <text evidence="1">Belongs to the SMC family. SbcC subfamily.</text>
</comment>
<gene>
    <name evidence="15" type="ORF">BUZ01_01510</name>
</gene>
<sequence length="1009" mass="117626">MRPLTLKLNNFGPFLQETIDFDNVRNNQLFLISGKTGSGKTMIFDAMVYALFGEASTNDRQEGDLRSHFADGKSPMSVEFEFKLKEAKFKIVRQGAFVKEGNKNKTLGQLAVYQLEDDVYSLRESKIIQGNNFIKELLGVNAEQFRQLFILPQGEFKRFLLSRSKEKQSILRTLFNSERFEQIQKRLIDEVSEVRTLIEKRYNSLENNWQDINAFEDDLLNQYKLINSRQTNRILEVLPEFTDKGQSIQQGLIEVKAKQESAVRTIKDNLELNLKLEKDLAMLDQKQQELENLKQRQQDISEKTQLLNDLNEVKPLVNLIESQEKQHSKKEQLLKNIDDKSILIAKIQDRLDKQQDDLSNYKNGQPEIDSKRKFLEKCSLFYEKKDKYQQAYTQLTEATVALERIIEQHQHKQEEVATLIEQLNHRKPNYAKVDTISTSIFELNMKIKELKNNEMHKLEYDRLVAKKESYAQQLKEKQSEIKELEQAFQQIDKTNLDLNNKQELIATIQAAVQSGDTCPVCGKEVDSLEQHIDFDELTNRHQKLADIEQEKTQQIELRIKLESDLNAIEEQLSKYDKAALEDTDYKSLEQELYAKQQDKVTLVEENKQIEQLQDQLSKAQERLHHLELEQKSIKHQVETHEIAINDFEVTTQYNNVEDFVTIYKENLDSVNAHDVRVKDLESRIQQDKTNLTLETNNKSYMQQSMNELNDEINTLDNKINEEMAKFGFSTFNEVQEKISKIPEKEQLEVEIEQYNKAKQSLELAIAEFSSMTRDKELQDIDRLREQYENEQQKFDLVASELSKHEYKMEFNVQKINEIEKIINQLEEELKEQQEIFQLSEILSGQNNLKLTLENYVLIHYLERILAQANQRLSLMTGQRYRLSRRQQVSKGYSGLEIEVFDTYSNQTRHITSLSGGETFQASLALALGLSEVVQEESGGITLESMFVDEGFGTLDQETLETALDTLMSLKSTGRMVGIISHVSELKQRIPLILEVQSDNYQSITKFKQQ</sequence>
<dbReference type="PANTHER" id="PTHR32114">
    <property type="entry name" value="ABC TRANSPORTER ABCH.3"/>
    <property type="match status" value="1"/>
</dbReference>
<dbReference type="InterPro" id="IPR053380">
    <property type="entry name" value="SbcCD_Nuclease_C"/>
</dbReference>
<keyword evidence="5" id="KW-0540">Nuclease</keyword>
<keyword evidence="10" id="KW-0067">ATP-binding</keyword>
<dbReference type="GO" id="GO:0006310">
    <property type="term" value="P:DNA recombination"/>
    <property type="evidence" value="ECO:0007669"/>
    <property type="project" value="UniProtKB-KW"/>
</dbReference>
<evidence type="ECO:0000256" key="12">
    <source>
        <dbReference type="ARBA" id="ARBA00023172"/>
    </source>
</evidence>
<name>A0A2T4SZ58_STAGA</name>
<feature type="domain" description="Rad50/SbcC-type AAA" evidence="14">
    <location>
        <begin position="6"/>
        <end position="212"/>
    </location>
</feature>
<evidence type="ECO:0000256" key="9">
    <source>
        <dbReference type="ARBA" id="ARBA00022839"/>
    </source>
</evidence>
<evidence type="ECO:0000256" key="4">
    <source>
        <dbReference type="ARBA" id="ARBA00022705"/>
    </source>
</evidence>
<keyword evidence="4" id="KW-0235">DNA replication</keyword>
<evidence type="ECO:0000313" key="16">
    <source>
        <dbReference type="Proteomes" id="UP000283576"/>
    </source>
</evidence>
<evidence type="ECO:0000256" key="13">
    <source>
        <dbReference type="SAM" id="Coils"/>
    </source>
</evidence>
<dbReference type="GO" id="GO:0004527">
    <property type="term" value="F:exonuclease activity"/>
    <property type="evidence" value="ECO:0007669"/>
    <property type="project" value="UniProtKB-KW"/>
</dbReference>
<dbReference type="Pfam" id="PF13476">
    <property type="entry name" value="AAA_23"/>
    <property type="match status" value="1"/>
</dbReference>
<dbReference type="GO" id="GO:0004519">
    <property type="term" value="F:endonuclease activity"/>
    <property type="evidence" value="ECO:0007669"/>
    <property type="project" value="UniProtKB-KW"/>
</dbReference>
<dbReference type="GO" id="GO:0006302">
    <property type="term" value="P:double-strand break repair"/>
    <property type="evidence" value="ECO:0007669"/>
    <property type="project" value="InterPro"/>
</dbReference>
<evidence type="ECO:0000256" key="5">
    <source>
        <dbReference type="ARBA" id="ARBA00022722"/>
    </source>
</evidence>
<dbReference type="AlphaFoldDB" id="A0A2T4SZ58"/>
<evidence type="ECO:0000256" key="6">
    <source>
        <dbReference type="ARBA" id="ARBA00022741"/>
    </source>
</evidence>
<dbReference type="PANTHER" id="PTHR32114:SF2">
    <property type="entry name" value="ABC TRANSPORTER ABCH.3"/>
    <property type="match status" value="1"/>
</dbReference>
<dbReference type="Proteomes" id="UP000283576">
    <property type="component" value="Unassembled WGS sequence"/>
</dbReference>
<feature type="coiled-coil region" evidence="13">
    <location>
        <begin position="273"/>
        <end position="364"/>
    </location>
</feature>
<keyword evidence="6" id="KW-0547">Nucleotide-binding</keyword>
<keyword evidence="9" id="KW-0269">Exonuclease</keyword>
<dbReference type="GO" id="GO:0006260">
    <property type="term" value="P:DNA replication"/>
    <property type="evidence" value="ECO:0007669"/>
    <property type="project" value="UniProtKB-KW"/>
</dbReference>
<evidence type="ECO:0000256" key="3">
    <source>
        <dbReference type="ARBA" id="ARBA00013368"/>
    </source>
</evidence>
<comment type="caution">
    <text evidence="15">The sequence shown here is derived from an EMBL/GenBank/DDBJ whole genome shotgun (WGS) entry which is preliminary data.</text>
</comment>
<dbReference type="GO" id="GO:0005524">
    <property type="term" value="F:ATP binding"/>
    <property type="evidence" value="ECO:0007669"/>
    <property type="project" value="UniProtKB-KW"/>
</dbReference>
<dbReference type="InterPro" id="IPR038729">
    <property type="entry name" value="Rad50/SbcC_AAA"/>
</dbReference>
<keyword evidence="12" id="KW-0233">DNA recombination</keyword>
<evidence type="ECO:0000256" key="7">
    <source>
        <dbReference type="ARBA" id="ARBA00022759"/>
    </source>
</evidence>
<feature type="coiled-coil region" evidence="13">
    <location>
        <begin position="698"/>
        <end position="842"/>
    </location>
</feature>
<evidence type="ECO:0000256" key="8">
    <source>
        <dbReference type="ARBA" id="ARBA00022801"/>
    </source>
</evidence>
<evidence type="ECO:0000256" key="1">
    <source>
        <dbReference type="ARBA" id="ARBA00006930"/>
    </source>
</evidence>
<dbReference type="GO" id="GO:0016887">
    <property type="term" value="F:ATP hydrolysis activity"/>
    <property type="evidence" value="ECO:0007669"/>
    <property type="project" value="InterPro"/>
</dbReference>
<feature type="coiled-coil region" evidence="13">
    <location>
        <begin position="460"/>
        <end position="504"/>
    </location>
</feature>
<comment type="subunit">
    <text evidence="2">Heterodimer of SbcC and SbcD.</text>
</comment>
<protein>
    <recommendedName>
        <fullName evidence="3">Nuclease SbcCD subunit C</fullName>
    </recommendedName>
</protein>
<keyword evidence="11 13" id="KW-0175">Coiled coil</keyword>
<dbReference type="EMBL" id="QXRZ01000001">
    <property type="protein sequence ID" value="RIL44680.1"/>
    <property type="molecule type" value="Genomic_DNA"/>
</dbReference>
<feature type="coiled-coil region" evidence="13">
    <location>
        <begin position="558"/>
        <end position="636"/>
    </location>
</feature>
<keyword evidence="8" id="KW-0378">Hydrolase</keyword>
<keyword evidence="7" id="KW-0255">Endonuclease</keyword>
<evidence type="ECO:0000313" key="15">
    <source>
        <dbReference type="EMBL" id="RIL44680.1"/>
    </source>
</evidence>
<evidence type="ECO:0000259" key="14">
    <source>
        <dbReference type="Pfam" id="PF13476"/>
    </source>
</evidence>
<reference evidence="15 16" key="1">
    <citation type="journal article" date="2016" name="Front. Microbiol.">
        <title>Comprehensive Phylogenetic Analysis of Bovine Non-aureus Staphylococci Species Based on Whole-Genome Sequencing.</title>
        <authorList>
            <person name="Naushad S."/>
            <person name="Barkema H.W."/>
            <person name="Luby C."/>
            <person name="Condas L.A."/>
            <person name="Nobrega D.B."/>
            <person name="Carson D.A."/>
            <person name="De Buck J."/>
        </authorList>
    </citation>
    <scope>NUCLEOTIDE SEQUENCE [LARGE SCALE GENOMIC DNA]</scope>
    <source>
        <strain evidence="15 16">SNUC 1388</strain>
    </source>
</reference>
<dbReference type="SUPFAM" id="SSF52540">
    <property type="entry name" value="P-loop containing nucleoside triphosphate hydrolases"/>
    <property type="match status" value="1"/>
</dbReference>
<dbReference type="NCBIfam" id="NF041751">
    <property type="entry name" value="sbcc_Staph"/>
    <property type="match status" value="1"/>
</dbReference>
<dbReference type="InterPro" id="IPR027417">
    <property type="entry name" value="P-loop_NTPase"/>
</dbReference>
<dbReference type="RefSeq" id="WP_107589422.1">
    <property type="nucleotide sequence ID" value="NZ_JAIEXT010000001.1"/>
</dbReference>
<evidence type="ECO:0000256" key="2">
    <source>
        <dbReference type="ARBA" id="ARBA00011322"/>
    </source>
</evidence>
<organism evidence="15 16">
    <name type="scientific">Staphylococcus gallinarum</name>
    <dbReference type="NCBI Taxonomy" id="1293"/>
    <lineage>
        <taxon>Bacteria</taxon>
        <taxon>Bacillati</taxon>
        <taxon>Bacillota</taxon>
        <taxon>Bacilli</taxon>
        <taxon>Bacillales</taxon>
        <taxon>Staphylococcaceae</taxon>
        <taxon>Staphylococcus</taxon>
    </lineage>
</organism>
<dbReference type="Gene3D" id="3.40.50.300">
    <property type="entry name" value="P-loop containing nucleotide triphosphate hydrolases"/>
    <property type="match status" value="2"/>
</dbReference>
<evidence type="ECO:0000256" key="10">
    <source>
        <dbReference type="ARBA" id="ARBA00022840"/>
    </source>
</evidence>
<dbReference type="Pfam" id="PF13558">
    <property type="entry name" value="SbcC_Walker_B"/>
    <property type="match status" value="1"/>
</dbReference>
<evidence type="ECO:0000256" key="11">
    <source>
        <dbReference type="ARBA" id="ARBA00023054"/>
    </source>
</evidence>